<name>X1D8F9_9ZZZZ</name>
<protein>
    <submittedName>
        <fullName evidence="1">Uncharacterized protein</fullName>
    </submittedName>
</protein>
<reference evidence="1" key="1">
    <citation type="journal article" date="2014" name="Front. Microbiol.">
        <title>High frequency of phylogenetically diverse reductive dehalogenase-homologous genes in deep subseafloor sedimentary metagenomes.</title>
        <authorList>
            <person name="Kawai M."/>
            <person name="Futagami T."/>
            <person name="Toyoda A."/>
            <person name="Takaki Y."/>
            <person name="Nishi S."/>
            <person name="Hori S."/>
            <person name="Arai W."/>
            <person name="Tsubouchi T."/>
            <person name="Morono Y."/>
            <person name="Uchiyama I."/>
            <person name="Ito T."/>
            <person name="Fujiyama A."/>
            <person name="Inagaki F."/>
            <person name="Takami H."/>
        </authorList>
    </citation>
    <scope>NUCLEOTIDE SEQUENCE</scope>
    <source>
        <strain evidence="1">Expedition CK06-06</strain>
    </source>
</reference>
<accession>X1D8F9</accession>
<sequence length="43" mass="4631">MISGVQRKRTKAIAKGGDMQLHPEKNTVAVNVSTGQEVQRAPV</sequence>
<dbReference type="AlphaFoldDB" id="X1D8F9"/>
<organism evidence="1">
    <name type="scientific">marine sediment metagenome</name>
    <dbReference type="NCBI Taxonomy" id="412755"/>
    <lineage>
        <taxon>unclassified sequences</taxon>
        <taxon>metagenomes</taxon>
        <taxon>ecological metagenomes</taxon>
    </lineage>
</organism>
<dbReference type="EMBL" id="BART01030418">
    <property type="protein sequence ID" value="GAH17041.1"/>
    <property type="molecule type" value="Genomic_DNA"/>
</dbReference>
<proteinExistence type="predicted"/>
<gene>
    <name evidence="1" type="ORF">S01H4_53121</name>
</gene>
<comment type="caution">
    <text evidence="1">The sequence shown here is derived from an EMBL/GenBank/DDBJ whole genome shotgun (WGS) entry which is preliminary data.</text>
</comment>
<evidence type="ECO:0000313" key="1">
    <source>
        <dbReference type="EMBL" id="GAH17041.1"/>
    </source>
</evidence>